<dbReference type="FunFam" id="3.30.420.10:FF:000002">
    <property type="entry name" value="Crossover junction endodeoxyribonuclease RuvC"/>
    <property type="match status" value="1"/>
</dbReference>
<proteinExistence type="inferred from homology"/>
<dbReference type="GO" id="GO:0046872">
    <property type="term" value="F:metal ion binding"/>
    <property type="evidence" value="ECO:0007669"/>
    <property type="project" value="UniProtKB-KW"/>
</dbReference>
<dbReference type="InterPro" id="IPR012337">
    <property type="entry name" value="RNaseH-like_sf"/>
</dbReference>
<keyword evidence="9" id="KW-0238">DNA-binding</keyword>
<comment type="caution">
    <text evidence="15">The sequence shown here is derived from an EMBL/GenBank/DDBJ whole genome shotgun (WGS) entry which is preliminary data.</text>
</comment>
<keyword evidence="10" id="KW-0233">DNA recombination</keyword>
<dbReference type="GO" id="GO:0003677">
    <property type="term" value="F:DNA binding"/>
    <property type="evidence" value="ECO:0007669"/>
    <property type="project" value="UniProtKB-KW"/>
</dbReference>
<evidence type="ECO:0000256" key="6">
    <source>
        <dbReference type="ARBA" id="ARBA00022763"/>
    </source>
</evidence>
<dbReference type="PRINTS" id="PR00696">
    <property type="entry name" value="RSOLVASERUVC"/>
</dbReference>
<dbReference type="Proteomes" id="UP000885621">
    <property type="component" value="Unassembled WGS sequence"/>
</dbReference>
<keyword evidence="7" id="KW-0378">Hydrolase</keyword>
<keyword evidence="11" id="KW-0234">DNA repair</keyword>
<keyword evidence="4" id="KW-0479">Metal-binding</keyword>
<evidence type="ECO:0000256" key="4">
    <source>
        <dbReference type="ARBA" id="ARBA00022723"/>
    </source>
</evidence>
<evidence type="ECO:0000256" key="5">
    <source>
        <dbReference type="ARBA" id="ARBA00022759"/>
    </source>
</evidence>
<evidence type="ECO:0000256" key="7">
    <source>
        <dbReference type="ARBA" id="ARBA00022801"/>
    </source>
</evidence>
<evidence type="ECO:0000256" key="14">
    <source>
        <dbReference type="ARBA" id="ARBA00030265"/>
    </source>
</evidence>
<organism evidence="15">
    <name type="scientific">Sulfurihydrogenibium azorense</name>
    <dbReference type="NCBI Taxonomy" id="309806"/>
    <lineage>
        <taxon>Bacteria</taxon>
        <taxon>Pseudomonadati</taxon>
        <taxon>Aquificota</taxon>
        <taxon>Aquificia</taxon>
        <taxon>Aquificales</taxon>
        <taxon>Hydrogenothermaceae</taxon>
        <taxon>Sulfurihydrogenibium</taxon>
    </lineage>
</organism>
<keyword evidence="6" id="KW-0227">DNA damage</keyword>
<dbReference type="PANTHER" id="PTHR30194:SF3">
    <property type="entry name" value="CROSSOVER JUNCTION ENDODEOXYRIBONUCLEASE RUVC"/>
    <property type="match status" value="1"/>
</dbReference>
<dbReference type="GO" id="GO:0006281">
    <property type="term" value="P:DNA repair"/>
    <property type="evidence" value="ECO:0007669"/>
    <property type="project" value="UniProtKB-KW"/>
</dbReference>
<dbReference type="EMBL" id="DSFC01000088">
    <property type="protein sequence ID" value="HEV09072.1"/>
    <property type="molecule type" value="Genomic_DNA"/>
</dbReference>
<dbReference type="InterPro" id="IPR036397">
    <property type="entry name" value="RNaseH_sf"/>
</dbReference>
<name>A0A831YAU8_9AQUI</name>
<keyword evidence="2" id="KW-0963">Cytoplasm</keyword>
<dbReference type="AlphaFoldDB" id="A0A831YAU8"/>
<evidence type="ECO:0000256" key="10">
    <source>
        <dbReference type="ARBA" id="ARBA00023172"/>
    </source>
</evidence>
<gene>
    <name evidence="15" type="ORF">ENO34_01580</name>
</gene>
<keyword evidence="3" id="KW-0540">Nuclease</keyword>
<evidence type="ECO:0000256" key="12">
    <source>
        <dbReference type="ARBA" id="ARBA00029354"/>
    </source>
</evidence>
<dbReference type="Pfam" id="PF02075">
    <property type="entry name" value="RuvC"/>
    <property type="match status" value="1"/>
</dbReference>
<reference evidence="15" key="1">
    <citation type="journal article" date="2020" name="mSystems">
        <title>Genome- and Community-Level Interaction Insights into Carbon Utilization and Element Cycling Functions of Hydrothermarchaeota in Hydrothermal Sediment.</title>
        <authorList>
            <person name="Zhou Z."/>
            <person name="Liu Y."/>
            <person name="Xu W."/>
            <person name="Pan J."/>
            <person name="Luo Z.H."/>
            <person name="Li M."/>
        </authorList>
    </citation>
    <scope>NUCLEOTIDE SEQUENCE [LARGE SCALE GENOMIC DNA]</scope>
    <source>
        <strain evidence="15">SpSt-1257</strain>
    </source>
</reference>
<dbReference type="Gene3D" id="3.30.420.10">
    <property type="entry name" value="Ribonuclease H-like superfamily/Ribonuclease H"/>
    <property type="match status" value="1"/>
</dbReference>
<evidence type="ECO:0000256" key="9">
    <source>
        <dbReference type="ARBA" id="ARBA00023125"/>
    </source>
</evidence>
<evidence type="ECO:0000256" key="2">
    <source>
        <dbReference type="ARBA" id="ARBA00022490"/>
    </source>
</evidence>
<comment type="similarity">
    <text evidence="1">Belongs to the RuvC family.</text>
</comment>
<dbReference type="CDD" id="cd16962">
    <property type="entry name" value="RuvC"/>
    <property type="match status" value="1"/>
</dbReference>
<keyword evidence="8" id="KW-0460">Magnesium</keyword>
<dbReference type="PANTHER" id="PTHR30194">
    <property type="entry name" value="CROSSOVER JUNCTION ENDODEOXYRIBONUCLEASE RUVC"/>
    <property type="match status" value="1"/>
</dbReference>
<comment type="catalytic activity">
    <reaction evidence="12">
        <text>Endonucleolytic cleavage at a junction such as a reciprocal single-stranded crossover between two homologous DNA duplexes (Holliday junction).</text>
        <dbReference type="EC" id="3.1.21.10"/>
    </reaction>
</comment>
<accession>A0A831YAU8</accession>
<protein>
    <recommendedName>
        <fullName evidence="13">crossover junction endodeoxyribonuclease</fullName>
        <ecNumber evidence="13">3.1.21.10</ecNumber>
    </recommendedName>
    <alternativeName>
        <fullName evidence="14">Holliday junction resolvase RuvC</fullName>
    </alternativeName>
</protein>
<dbReference type="GO" id="GO:0008821">
    <property type="term" value="F:crossover junction DNA endonuclease activity"/>
    <property type="evidence" value="ECO:0007669"/>
    <property type="project" value="UniProtKB-EC"/>
</dbReference>
<dbReference type="InterPro" id="IPR002176">
    <property type="entry name" value="X-over_junc_endoDNase_RuvC"/>
</dbReference>
<sequence length="153" mass="17366">MIVLSVDPSASKTGYVVADVLEEKVDLLEYGTINLKGKKNHLEILYRELEEKIKNFQVDTVLLETPFYSINAQTLIKLGEVRGVVILLTQIYKLKLFQYTPAEVKISVTGYGRSSKEEVINMVNRLFDLNLDDSDIADALAILYCHTLKRIEV</sequence>
<evidence type="ECO:0000313" key="15">
    <source>
        <dbReference type="EMBL" id="HEV09072.1"/>
    </source>
</evidence>
<dbReference type="GO" id="GO:0006310">
    <property type="term" value="P:DNA recombination"/>
    <property type="evidence" value="ECO:0007669"/>
    <property type="project" value="UniProtKB-KW"/>
</dbReference>
<evidence type="ECO:0000256" key="3">
    <source>
        <dbReference type="ARBA" id="ARBA00022722"/>
    </source>
</evidence>
<dbReference type="SUPFAM" id="SSF53098">
    <property type="entry name" value="Ribonuclease H-like"/>
    <property type="match status" value="1"/>
</dbReference>
<evidence type="ECO:0000256" key="1">
    <source>
        <dbReference type="ARBA" id="ARBA00009518"/>
    </source>
</evidence>
<keyword evidence="5" id="KW-0255">Endonuclease</keyword>
<evidence type="ECO:0000256" key="11">
    <source>
        <dbReference type="ARBA" id="ARBA00023204"/>
    </source>
</evidence>
<evidence type="ECO:0000256" key="8">
    <source>
        <dbReference type="ARBA" id="ARBA00022842"/>
    </source>
</evidence>
<dbReference type="EC" id="3.1.21.10" evidence="13"/>
<evidence type="ECO:0000256" key="13">
    <source>
        <dbReference type="ARBA" id="ARBA00029488"/>
    </source>
</evidence>